<comment type="subcellular location">
    <subcellularLocation>
        <location evidence="1">Cell envelope</location>
    </subcellularLocation>
</comment>
<evidence type="ECO:0000256" key="2">
    <source>
        <dbReference type="ARBA" id="ARBA00007639"/>
    </source>
</evidence>
<feature type="signal peptide" evidence="4">
    <location>
        <begin position="1"/>
        <end position="30"/>
    </location>
</feature>
<dbReference type="GO" id="GO:0030246">
    <property type="term" value="F:carbohydrate binding"/>
    <property type="evidence" value="ECO:0007669"/>
    <property type="project" value="UniProtKB-ARBA"/>
</dbReference>
<dbReference type="Proteomes" id="UP000292408">
    <property type="component" value="Unassembled WGS sequence"/>
</dbReference>
<keyword evidence="7" id="KW-1185">Reference proteome</keyword>
<name>A0A4Q7TJM2_9MICO</name>
<protein>
    <submittedName>
        <fullName evidence="6">Monosaccharide ABC transporter substrate-binding protein (CUT2 family)</fullName>
    </submittedName>
</protein>
<dbReference type="SUPFAM" id="SSF53822">
    <property type="entry name" value="Periplasmic binding protein-like I"/>
    <property type="match status" value="1"/>
</dbReference>
<dbReference type="RefSeq" id="WP_157985612.1">
    <property type="nucleotide sequence ID" value="NZ_SGXT01000014.1"/>
</dbReference>
<dbReference type="AlphaFoldDB" id="A0A4Q7TJM2"/>
<proteinExistence type="inferred from homology"/>
<sequence length="337" mass="34896">MQKQSHVLKRGSVIAAASALALVLSSCSSATAPADGSDDAAAGSRVVSFVAAQMTATYFQVMQCGAQAAADEYNVDLDWQGDADWDVATQTPLINAAVQSQPGGMVLVPTDPVGLIETVGNIVADGIPVITVDGSLNEPVEAQNIRTDNISAGALAADALARSIGETGTVLVIASFPGVAANAERVDGFTERMAEAYPDVTVLPTEYSEADQSKASQIAAAAITSPDLVGIYTTLAPASSGAAAAIQAANKTGEVKLVAYDADPSQVEDLKNGVYEALVAQDPYGLGYDSVARIARIIDGDLDSGDLEYQEYVTAYIIDADNVDSDETQRYIYNPTC</sequence>
<dbReference type="EMBL" id="SGXT01000014">
    <property type="protein sequence ID" value="RZT60643.1"/>
    <property type="molecule type" value="Genomic_DNA"/>
</dbReference>
<accession>A0A4Q7TJM2</accession>
<dbReference type="OrthoDB" id="9800520at2"/>
<evidence type="ECO:0000256" key="3">
    <source>
        <dbReference type="ARBA" id="ARBA00022729"/>
    </source>
</evidence>
<dbReference type="InterPro" id="IPR025997">
    <property type="entry name" value="SBP_2_dom"/>
</dbReference>
<dbReference type="InterPro" id="IPR028082">
    <property type="entry name" value="Peripla_BP_I"/>
</dbReference>
<dbReference type="Gene3D" id="3.40.50.2300">
    <property type="match status" value="2"/>
</dbReference>
<evidence type="ECO:0000256" key="4">
    <source>
        <dbReference type="SAM" id="SignalP"/>
    </source>
</evidence>
<dbReference type="PANTHER" id="PTHR46847">
    <property type="entry name" value="D-ALLOSE-BINDING PERIPLASMIC PROTEIN-RELATED"/>
    <property type="match status" value="1"/>
</dbReference>
<dbReference type="PANTHER" id="PTHR46847:SF1">
    <property type="entry name" value="D-ALLOSE-BINDING PERIPLASMIC PROTEIN-RELATED"/>
    <property type="match status" value="1"/>
</dbReference>
<comment type="caution">
    <text evidence="6">The sequence shown here is derived from an EMBL/GenBank/DDBJ whole genome shotgun (WGS) entry which is preliminary data.</text>
</comment>
<comment type="similarity">
    <text evidence="2">Belongs to the bacterial solute-binding protein 2 family.</text>
</comment>
<evidence type="ECO:0000256" key="1">
    <source>
        <dbReference type="ARBA" id="ARBA00004196"/>
    </source>
</evidence>
<evidence type="ECO:0000313" key="7">
    <source>
        <dbReference type="Proteomes" id="UP000292408"/>
    </source>
</evidence>
<keyword evidence="3 4" id="KW-0732">Signal</keyword>
<dbReference type="PROSITE" id="PS51257">
    <property type="entry name" value="PROKAR_LIPOPROTEIN"/>
    <property type="match status" value="1"/>
</dbReference>
<evidence type="ECO:0000259" key="5">
    <source>
        <dbReference type="Pfam" id="PF13407"/>
    </source>
</evidence>
<dbReference type="CDD" id="cd20007">
    <property type="entry name" value="PBP1_ABC_sugar_binding-like"/>
    <property type="match status" value="1"/>
</dbReference>
<dbReference type="GO" id="GO:0030313">
    <property type="term" value="C:cell envelope"/>
    <property type="evidence" value="ECO:0007669"/>
    <property type="project" value="UniProtKB-SubCell"/>
</dbReference>
<feature type="domain" description="Periplasmic binding protein" evidence="5">
    <location>
        <begin position="48"/>
        <end position="300"/>
    </location>
</feature>
<organism evidence="6 7">
    <name type="scientific">Microcella alkaliphila</name>
    <dbReference type="NCBI Taxonomy" id="279828"/>
    <lineage>
        <taxon>Bacteria</taxon>
        <taxon>Bacillati</taxon>
        <taxon>Actinomycetota</taxon>
        <taxon>Actinomycetes</taxon>
        <taxon>Micrococcales</taxon>
        <taxon>Microbacteriaceae</taxon>
        <taxon>Microcella</taxon>
    </lineage>
</organism>
<dbReference type="Pfam" id="PF13407">
    <property type="entry name" value="Peripla_BP_4"/>
    <property type="match status" value="1"/>
</dbReference>
<gene>
    <name evidence="6" type="ORF">EV140_1149</name>
</gene>
<feature type="chain" id="PRO_5020974231" evidence="4">
    <location>
        <begin position="31"/>
        <end position="337"/>
    </location>
</feature>
<reference evidence="6 7" key="1">
    <citation type="journal article" date="2015" name="Stand. Genomic Sci.">
        <title>Genomic Encyclopedia of Bacterial and Archaeal Type Strains, Phase III: the genomes of soil and plant-associated and newly described type strains.</title>
        <authorList>
            <person name="Whitman W.B."/>
            <person name="Woyke T."/>
            <person name="Klenk H.P."/>
            <person name="Zhou Y."/>
            <person name="Lilburn T.G."/>
            <person name="Beck B.J."/>
            <person name="De Vos P."/>
            <person name="Vandamme P."/>
            <person name="Eisen J.A."/>
            <person name="Garrity G."/>
            <person name="Hugenholtz P."/>
            <person name="Kyrpides N.C."/>
        </authorList>
    </citation>
    <scope>NUCLEOTIDE SEQUENCE [LARGE SCALE GENOMIC DNA]</scope>
    <source>
        <strain evidence="6 7">AC4r</strain>
    </source>
</reference>
<evidence type="ECO:0000313" key="6">
    <source>
        <dbReference type="EMBL" id="RZT60643.1"/>
    </source>
</evidence>